<evidence type="ECO:0000313" key="2">
    <source>
        <dbReference type="Proteomes" id="UP000021816"/>
    </source>
</evidence>
<dbReference type="EMBL" id="JEMX01000169">
    <property type="protein sequence ID" value="EXI74947.1"/>
    <property type="molecule type" value="Genomic_DNA"/>
</dbReference>
<proteinExistence type="predicted"/>
<name>A0A011PD10_9PROT</name>
<dbReference type="Proteomes" id="UP000021816">
    <property type="component" value="Unassembled WGS sequence"/>
</dbReference>
<reference evidence="1 2" key="1">
    <citation type="submission" date="2014-02" db="EMBL/GenBank/DDBJ databases">
        <title>Expanding our view of genomic diversity in Candidatus Accumulibacter clades.</title>
        <authorList>
            <person name="Skennerton C.T."/>
            <person name="Barr J.J."/>
            <person name="Slater F.R."/>
            <person name="Bond P.L."/>
            <person name="Tyson G.W."/>
        </authorList>
    </citation>
    <scope>NUCLEOTIDE SEQUENCE [LARGE SCALE GENOMIC DNA]</scope>
    <source>
        <strain evidence="2">BA-92</strain>
    </source>
</reference>
<comment type="caution">
    <text evidence="1">The sequence shown here is derived from an EMBL/GenBank/DDBJ whole genome shotgun (WGS) entry which is preliminary data.</text>
</comment>
<dbReference type="AlphaFoldDB" id="A0A011PD10"/>
<protein>
    <submittedName>
        <fullName evidence="1">Uncharacterized protein</fullName>
    </submittedName>
</protein>
<evidence type="ECO:0000313" key="1">
    <source>
        <dbReference type="EMBL" id="EXI74947.1"/>
    </source>
</evidence>
<sequence>MLEQPFQFREIARLQPVVPEHHPFRQPLRIEPRAIHQGHHIELHPPLKQPPVIRPPLHHQRKARQLRRTLVNIEAEEVLFEDQPRHIALPITALQVDGLEELIGFHEDVPGATGRVDERQLLGVELARRDGRELYLDLVGLLGRLDVILHLPCKQRLGIGRQPLRPQRVLDHVLHDPVGREELGRRWNVFRGHHLADDLVLLLRDVELVEPADDLDVGPVGFRDFIDQRSDQ</sequence>
<gene>
    <name evidence="1" type="ORF">AW10_04224</name>
</gene>
<organism evidence="1 2">
    <name type="scientific">Candidatus Accumulibacter appositus</name>
    <dbReference type="NCBI Taxonomy" id="1454003"/>
    <lineage>
        <taxon>Bacteria</taxon>
        <taxon>Pseudomonadati</taxon>
        <taxon>Pseudomonadota</taxon>
        <taxon>Betaproteobacteria</taxon>
        <taxon>Candidatus Accumulibacter</taxon>
    </lineage>
</organism>
<dbReference type="STRING" id="1454003.AW10_04224"/>
<accession>A0A011PD10</accession>